<dbReference type="PROSITE" id="PS50110">
    <property type="entry name" value="RESPONSE_REGULATORY"/>
    <property type="match status" value="1"/>
</dbReference>
<dbReference type="InterPro" id="IPR000792">
    <property type="entry name" value="Tscrpt_reg_LuxR_C"/>
</dbReference>
<dbReference type="SMART" id="SM00421">
    <property type="entry name" value="HTH_LUXR"/>
    <property type="match status" value="1"/>
</dbReference>
<dbReference type="PANTHER" id="PTHR43214">
    <property type="entry name" value="TWO-COMPONENT RESPONSE REGULATOR"/>
    <property type="match status" value="1"/>
</dbReference>
<proteinExistence type="predicted"/>
<comment type="caution">
    <text evidence="6">The sequence shown here is derived from an EMBL/GenBank/DDBJ whole genome shotgun (WGS) entry which is preliminary data.</text>
</comment>
<gene>
    <name evidence="6" type="ORF">BST99_03470</name>
</gene>
<dbReference type="GO" id="GO:0006355">
    <property type="term" value="P:regulation of DNA-templated transcription"/>
    <property type="evidence" value="ECO:0007669"/>
    <property type="project" value="InterPro"/>
</dbReference>
<keyword evidence="1 3" id="KW-0597">Phosphoprotein</keyword>
<dbReference type="AlphaFoldDB" id="A0A2S7T4R6"/>
<keyword evidence="2 6" id="KW-0238">DNA-binding</keyword>
<evidence type="ECO:0000313" key="6">
    <source>
        <dbReference type="EMBL" id="PQJ14919.1"/>
    </source>
</evidence>
<dbReference type="Pfam" id="PF00196">
    <property type="entry name" value="GerE"/>
    <property type="match status" value="1"/>
</dbReference>
<keyword evidence="7" id="KW-1185">Reference proteome</keyword>
<organism evidence="6 7">
    <name type="scientific">Aureicoccus marinus</name>
    <dbReference type="NCBI Taxonomy" id="754435"/>
    <lineage>
        <taxon>Bacteria</taxon>
        <taxon>Pseudomonadati</taxon>
        <taxon>Bacteroidota</taxon>
        <taxon>Flavobacteriia</taxon>
        <taxon>Flavobacteriales</taxon>
        <taxon>Flavobacteriaceae</taxon>
        <taxon>Aureicoccus</taxon>
    </lineage>
</organism>
<feature type="domain" description="HTH luxR-type" evidence="4">
    <location>
        <begin position="149"/>
        <end position="214"/>
    </location>
</feature>
<evidence type="ECO:0000313" key="7">
    <source>
        <dbReference type="Proteomes" id="UP000239366"/>
    </source>
</evidence>
<dbReference type="InterPro" id="IPR058245">
    <property type="entry name" value="NreC/VraR/RcsB-like_REC"/>
</dbReference>
<name>A0A2S7T4R6_9FLAO</name>
<dbReference type="CDD" id="cd06170">
    <property type="entry name" value="LuxR_C_like"/>
    <property type="match status" value="1"/>
</dbReference>
<accession>A0A2S7T4R6</accession>
<reference evidence="7" key="1">
    <citation type="submission" date="2016-11" db="EMBL/GenBank/DDBJ databases">
        <title>Trade-off between light-utilization and light-protection in marine flavobacteria.</title>
        <authorList>
            <person name="Kumagai Y."/>
            <person name="Yoshizawa S."/>
            <person name="Kogure K."/>
        </authorList>
    </citation>
    <scope>NUCLEOTIDE SEQUENCE [LARGE SCALE GENOMIC DNA]</scope>
    <source>
        <strain evidence="7">SG-18</strain>
    </source>
</reference>
<dbReference type="Proteomes" id="UP000239366">
    <property type="component" value="Unassembled WGS sequence"/>
</dbReference>
<feature type="modified residue" description="4-aspartylphosphate" evidence="3">
    <location>
        <position position="56"/>
    </location>
</feature>
<dbReference type="EMBL" id="MQVX01000001">
    <property type="protein sequence ID" value="PQJ14919.1"/>
    <property type="molecule type" value="Genomic_DNA"/>
</dbReference>
<dbReference type="CDD" id="cd17535">
    <property type="entry name" value="REC_NarL-like"/>
    <property type="match status" value="1"/>
</dbReference>
<dbReference type="SMART" id="SM00448">
    <property type="entry name" value="REC"/>
    <property type="match status" value="1"/>
</dbReference>
<dbReference type="OrthoDB" id="9797341at2"/>
<dbReference type="InterPro" id="IPR016032">
    <property type="entry name" value="Sig_transdc_resp-reg_C-effctor"/>
</dbReference>
<dbReference type="InterPro" id="IPR001789">
    <property type="entry name" value="Sig_transdc_resp-reg_receiver"/>
</dbReference>
<evidence type="ECO:0000259" key="4">
    <source>
        <dbReference type="PROSITE" id="PS50043"/>
    </source>
</evidence>
<protein>
    <submittedName>
        <fullName evidence="6">DNA-binding response regulator</fullName>
    </submittedName>
</protein>
<dbReference type="InterPro" id="IPR039420">
    <property type="entry name" value="WalR-like"/>
</dbReference>
<dbReference type="SUPFAM" id="SSF52172">
    <property type="entry name" value="CheY-like"/>
    <property type="match status" value="1"/>
</dbReference>
<dbReference type="Pfam" id="PF00072">
    <property type="entry name" value="Response_reg"/>
    <property type="match status" value="1"/>
</dbReference>
<dbReference type="GO" id="GO:0003677">
    <property type="term" value="F:DNA binding"/>
    <property type="evidence" value="ECO:0007669"/>
    <property type="project" value="UniProtKB-KW"/>
</dbReference>
<feature type="domain" description="Response regulatory" evidence="5">
    <location>
        <begin position="4"/>
        <end position="121"/>
    </location>
</feature>
<dbReference type="InterPro" id="IPR011006">
    <property type="entry name" value="CheY-like_superfamily"/>
</dbReference>
<evidence type="ECO:0000256" key="2">
    <source>
        <dbReference type="ARBA" id="ARBA00023125"/>
    </source>
</evidence>
<dbReference type="PROSITE" id="PS00622">
    <property type="entry name" value="HTH_LUXR_1"/>
    <property type="match status" value="1"/>
</dbReference>
<dbReference type="SUPFAM" id="SSF46894">
    <property type="entry name" value="C-terminal effector domain of the bipartite response regulators"/>
    <property type="match status" value="1"/>
</dbReference>
<evidence type="ECO:0000256" key="3">
    <source>
        <dbReference type="PROSITE-ProRule" id="PRU00169"/>
    </source>
</evidence>
<evidence type="ECO:0000259" key="5">
    <source>
        <dbReference type="PROSITE" id="PS50110"/>
    </source>
</evidence>
<dbReference type="GO" id="GO:0000160">
    <property type="term" value="P:phosphorelay signal transduction system"/>
    <property type="evidence" value="ECO:0007669"/>
    <property type="project" value="InterPro"/>
</dbReference>
<dbReference type="RefSeq" id="WP_105000561.1">
    <property type="nucleotide sequence ID" value="NZ_MQVX01000001.1"/>
</dbReference>
<dbReference type="PANTHER" id="PTHR43214:SF43">
    <property type="entry name" value="TWO-COMPONENT RESPONSE REGULATOR"/>
    <property type="match status" value="1"/>
</dbReference>
<dbReference type="Gene3D" id="3.40.50.2300">
    <property type="match status" value="1"/>
</dbReference>
<sequence>MKIKLAIADDNPFMMSAVKAKIAFFPEIDLKFTAQSGTELLDQLTDNHHIDMVLMDIEMPGMDGIEATAKVSSLYPHIKIIMLTVFDEDEYIFQAIQAGAHGYLLKETDPKSLFNGMKETLEGGATMTPSIALKTLRLLRNPIEPLEEKERLKVALTEREMQVLEQLGKGLSYKAIAENLIVSVGTIRKHIESIYRKLQVHNKTEAVEKAKRNRII</sequence>
<evidence type="ECO:0000256" key="1">
    <source>
        <dbReference type="ARBA" id="ARBA00022553"/>
    </source>
</evidence>
<dbReference type="PROSITE" id="PS50043">
    <property type="entry name" value="HTH_LUXR_2"/>
    <property type="match status" value="1"/>
</dbReference>
<dbReference type="PRINTS" id="PR00038">
    <property type="entry name" value="HTHLUXR"/>
</dbReference>